<dbReference type="GO" id="GO:0008168">
    <property type="term" value="F:methyltransferase activity"/>
    <property type="evidence" value="ECO:0007669"/>
    <property type="project" value="UniProtKB-KW"/>
</dbReference>
<protein>
    <submittedName>
        <fullName evidence="4">Class I SAM-dependent methyltransferase</fullName>
    </submittedName>
</protein>
<keyword evidence="1 4" id="KW-0489">Methyltransferase</keyword>
<dbReference type="CDD" id="cd02440">
    <property type="entry name" value="AdoMet_MTases"/>
    <property type="match status" value="1"/>
</dbReference>
<keyword evidence="3" id="KW-0949">S-adenosyl-L-methionine</keyword>
<dbReference type="RefSeq" id="WP_251779984.1">
    <property type="nucleotide sequence ID" value="NZ_JAMKFE010000012.1"/>
</dbReference>
<dbReference type="PANTHER" id="PTHR13610:SF9">
    <property type="entry name" value="FI06469P"/>
    <property type="match status" value="1"/>
</dbReference>
<dbReference type="GO" id="GO:0032259">
    <property type="term" value="P:methylation"/>
    <property type="evidence" value="ECO:0007669"/>
    <property type="project" value="UniProtKB-KW"/>
</dbReference>
<evidence type="ECO:0000256" key="2">
    <source>
        <dbReference type="ARBA" id="ARBA00022679"/>
    </source>
</evidence>
<dbReference type="Gene3D" id="3.40.50.150">
    <property type="entry name" value="Vaccinia Virus protein VP39"/>
    <property type="match status" value="1"/>
</dbReference>
<evidence type="ECO:0000256" key="1">
    <source>
        <dbReference type="ARBA" id="ARBA00022603"/>
    </source>
</evidence>
<reference evidence="4" key="1">
    <citation type="submission" date="2022-05" db="EMBL/GenBank/DDBJ databases">
        <title>Schlegelella sp. nov., isolated from mangrove soil.</title>
        <authorList>
            <person name="Liu Y."/>
            <person name="Ge X."/>
            <person name="Liu W."/>
        </authorList>
    </citation>
    <scope>NUCLEOTIDE SEQUENCE</scope>
    <source>
        <strain evidence="4">S2-27</strain>
    </source>
</reference>
<name>A0ABT0YRX2_9BURK</name>
<evidence type="ECO:0000256" key="3">
    <source>
        <dbReference type="ARBA" id="ARBA00022691"/>
    </source>
</evidence>
<evidence type="ECO:0000313" key="4">
    <source>
        <dbReference type="EMBL" id="MCM5681503.1"/>
    </source>
</evidence>
<dbReference type="Proteomes" id="UP001165541">
    <property type="component" value="Unassembled WGS sequence"/>
</dbReference>
<keyword evidence="5" id="KW-1185">Reference proteome</keyword>
<dbReference type="EMBL" id="JAMKFE010000012">
    <property type="protein sequence ID" value="MCM5681503.1"/>
    <property type="molecule type" value="Genomic_DNA"/>
</dbReference>
<comment type="caution">
    <text evidence="4">The sequence shown here is derived from an EMBL/GenBank/DDBJ whole genome shotgun (WGS) entry which is preliminary data.</text>
</comment>
<keyword evidence="2" id="KW-0808">Transferase</keyword>
<dbReference type="PANTHER" id="PTHR13610">
    <property type="entry name" value="METHYLTRANSFERASE DOMAIN-CONTAINING PROTEIN"/>
    <property type="match status" value="1"/>
</dbReference>
<sequence>MHFIGITLLATGCAVIASLAVFTLRLGISPMPSSFKACSAMLEAAGPVGQADVVDLGSGWGTLAIRYARRHPGCRVVGYELSPIPWAVSVLLKRLLRLERLSFHRKDFRQADLPAGAVLLCYLYPAGMQAVEAKLRKGEWRPALVVSNTFALPSRHPDAVIRLGDLYRTPIYIYRGV</sequence>
<accession>A0ABT0YRX2</accession>
<evidence type="ECO:0000313" key="5">
    <source>
        <dbReference type="Proteomes" id="UP001165541"/>
    </source>
</evidence>
<dbReference type="InterPro" id="IPR029063">
    <property type="entry name" value="SAM-dependent_MTases_sf"/>
</dbReference>
<proteinExistence type="predicted"/>
<gene>
    <name evidence="4" type="ORF">M8A51_18405</name>
</gene>
<dbReference type="InterPro" id="IPR026170">
    <property type="entry name" value="FAM173A/B"/>
</dbReference>
<organism evidence="4 5">
    <name type="scientific">Caldimonas mangrovi</name>
    <dbReference type="NCBI Taxonomy" id="2944811"/>
    <lineage>
        <taxon>Bacteria</taxon>
        <taxon>Pseudomonadati</taxon>
        <taxon>Pseudomonadota</taxon>
        <taxon>Betaproteobacteria</taxon>
        <taxon>Burkholderiales</taxon>
        <taxon>Sphaerotilaceae</taxon>
        <taxon>Caldimonas</taxon>
    </lineage>
</organism>
<dbReference type="SUPFAM" id="SSF53335">
    <property type="entry name" value="S-adenosyl-L-methionine-dependent methyltransferases"/>
    <property type="match status" value="1"/>
</dbReference>